<dbReference type="Pfam" id="PF19486">
    <property type="entry name" value="DUF6022"/>
    <property type="match status" value="1"/>
</dbReference>
<dbReference type="STRING" id="1441095.AM592_01030"/>
<dbReference type="InterPro" id="IPR046064">
    <property type="entry name" value="DUF6022"/>
</dbReference>
<sequence length="166" mass="19227">MKTLIEQFSENGRTIEALKCHIQELIDSSWQQVWDQNENELQSHFEKGGDTAYGLYFSKLFHPIAKQLTEAGLDSNPFLPGSFPQSVERWGALEDRERRFWSVISQMNGNALGTIVTRIFHDHTRLRIPRPPQLLTLKETNTERIKELILSENLQHQVANSENQKP</sequence>
<organism evidence="1 2">
    <name type="scientific">Bacillus gobiensis</name>
    <dbReference type="NCBI Taxonomy" id="1441095"/>
    <lineage>
        <taxon>Bacteria</taxon>
        <taxon>Bacillati</taxon>
        <taxon>Bacillota</taxon>
        <taxon>Bacilli</taxon>
        <taxon>Bacillales</taxon>
        <taxon>Bacillaceae</taxon>
        <taxon>Bacillus</taxon>
    </lineage>
</organism>
<evidence type="ECO:0000313" key="2">
    <source>
        <dbReference type="Proteomes" id="UP000067625"/>
    </source>
</evidence>
<dbReference type="AlphaFoldDB" id="A0A0M5JKZ2"/>
<proteinExistence type="predicted"/>
<reference evidence="1 2" key="2">
    <citation type="journal article" date="2016" name="Int. J. Syst. Evol. Microbiol.">
        <title>Bacillus gobiensis sp. nov., isolated from a soil sample.</title>
        <authorList>
            <person name="Liu B."/>
            <person name="Liu G.H."/>
            <person name="Cetin S."/>
            <person name="Schumann P."/>
            <person name="Pan Z.Z."/>
            <person name="Chen Q.Q."/>
        </authorList>
    </citation>
    <scope>NUCLEOTIDE SEQUENCE [LARGE SCALE GENOMIC DNA]</scope>
    <source>
        <strain evidence="1 2">FJAT-4402</strain>
    </source>
</reference>
<dbReference type="Proteomes" id="UP000067625">
    <property type="component" value="Chromosome"/>
</dbReference>
<accession>A0A0M5JKZ2</accession>
<reference evidence="2" key="1">
    <citation type="submission" date="2015-08" db="EMBL/GenBank/DDBJ databases">
        <title>Genome sequencing project for genomic taxonomy and phylogenomics of Bacillus-like bacteria.</title>
        <authorList>
            <person name="Liu B."/>
            <person name="Wang J."/>
            <person name="Zhu Y."/>
            <person name="Liu G."/>
            <person name="Chen Q."/>
            <person name="Chen Z."/>
            <person name="Lan J."/>
            <person name="Che J."/>
            <person name="Ge C."/>
            <person name="Shi H."/>
            <person name="Pan Z."/>
            <person name="Liu X."/>
        </authorList>
    </citation>
    <scope>NUCLEOTIDE SEQUENCE [LARGE SCALE GENOMIC DNA]</scope>
    <source>
        <strain evidence="2">FJAT-4402</strain>
    </source>
</reference>
<dbReference type="PATRIC" id="fig|1441095.3.peg.229"/>
<evidence type="ECO:0000313" key="1">
    <source>
        <dbReference type="EMBL" id="ALC80339.1"/>
    </source>
</evidence>
<name>A0A0M5JKZ2_9BACI</name>
<dbReference type="EMBL" id="CP012600">
    <property type="protein sequence ID" value="ALC80339.1"/>
    <property type="molecule type" value="Genomic_DNA"/>
</dbReference>
<protein>
    <submittedName>
        <fullName evidence="1">Uncharacterized protein</fullName>
    </submittedName>
</protein>
<gene>
    <name evidence="1" type="ORF">AM592_01030</name>
</gene>
<keyword evidence="2" id="KW-1185">Reference proteome</keyword>